<organism evidence="1 2">
    <name type="scientific">Roseibium denhamense</name>
    <dbReference type="NCBI Taxonomy" id="76305"/>
    <lineage>
        <taxon>Bacteria</taxon>
        <taxon>Pseudomonadati</taxon>
        <taxon>Pseudomonadota</taxon>
        <taxon>Alphaproteobacteria</taxon>
        <taxon>Hyphomicrobiales</taxon>
        <taxon>Stappiaceae</taxon>
        <taxon>Roseibium</taxon>
    </lineage>
</organism>
<comment type="caution">
    <text evidence="1">The sequence shown here is derived from an EMBL/GenBank/DDBJ whole genome shotgun (WGS) entry which is preliminary data.</text>
</comment>
<evidence type="ECO:0000313" key="2">
    <source>
        <dbReference type="Proteomes" id="UP001157914"/>
    </source>
</evidence>
<keyword evidence="2" id="KW-1185">Reference proteome</keyword>
<protein>
    <submittedName>
        <fullName evidence="1">Uncharacterized protein</fullName>
    </submittedName>
</protein>
<accession>A0ABY1P4S1</accession>
<dbReference type="RefSeq" id="WP_155192922.1">
    <property type="nucleotide sequence ID" value="NZ_BAAAEA010000002.1"/>
</dbReference>
<proteinExistence type="predicted"/>
<evidence type="ECO:0000313" key="1">
    <source>
        <dbReference type="EMBL" id="SMP26360.1"/>
    </source>
</evidence>
<name>A0ABY1P4S1_9HYPH</name>
<dbReference type="EMBL" id="FXTT01000003">
    <property type="protein sequence ID" value="SMP26360.1"/>
    <property type="molecule type" value="Genomic_DNA"/>
</dbReference>
<dbReference type="Proteomes" id="UP001157914">
    <property type="component" value="Unassembled WGS sequence"/>
</dbReference>
<sequence length="131" mass="14414">MATNTLVETDIEAGIELVRALDSAFFGVVAALWLYQSDTDKWKFVIACTAKPNQIESKILEAAQIVANHRNMTDAPHILDLSRVRIVGNTDPLISGLKPVIRLDGLGRVQFSNNLINGIYIEDAVIHRMAA</sequence>
<gene>
    <name evidence="1" type="ORF">SAMN06265374_2718</name>
</gene>
<reference evidence="1 2" key="1">
    <citation type="submission" date="2017-05" db="EMBL/GenBank/DDBJ databases">
        <authorList>
            <person name="Varghese N."/>
            <person name="Submissions S."/>
        </authorList>
    </citation>
    <scope>NUCLEOTIDE SEQUENCE [LARGE SCALE GENOMIC DNA]</scope>
    <source>
        <strain evidence="1 2">DSM 15949</strain>
    </source>
</reference>